<dbReference type="EMBL" id="VSSQ01114278">
    <property type="protein sequence ID" value="MPN50261.1"/>
    <property type="molecule type" value="Genomic_DNA"/>
</dbReference>
<dbReference type="InterPro" id="IPR000890">
    <property type="entry name" value="Aliphatic_acid_kin_short-chain"/>
</dbReference>
<comment type="caution">
    <text evidence="5">The sequence shown here is derived from an EMBL/GenBank/DDBJ whole genome shotgun (WGS) entry which is preliminary data.</text>
</comment>
<organism evidence="5">
    <name type="scientific">bioreactor metagenome</name>
    <dbReference type="NCBI Taxonomy" id="1076179"/>
    <lineage>
        <taxon>unclassified sequences</taxon>
        <taxon>metagenomes</taxon>
        <taxon>ecological metagenomes</taxon>
    </lineage>
</organism>
<evidence type="ECO:0000256" key="3">
    <source>
        <dbReference type="ARBA" id="ARBA00022777"/>
    </source>
</evidence>
<dbReference type="Gene3D" id="3.30.420.40">
    <property type="match status" value="1"/>
</dbReference>
<dbReference type="AlphaFoldDB" id="A0A645IG23"/>
<keyword evidence="1 5" id="KW-0808">Transferase</keyword>
<name>A0A645IG23_9ZZZZ</name>
<dbReference type="GO" id="GO:0008776">
    <property type="term" value="F:acetate kinase activity"/>
    <property type="evidence" value="ECO:0007669"/>
    <property type="project" value="UniProtKB-EC"/>
</dbReference>
<reference evidence="5" key="1">
    <citation type="submission" date="2019-08" db="EMBL/GenBank/DDBJ databases">
        <authorList>
            <person name="Kucharzyk K."/>
            <person name="Murdoch R.W."/>
            <person name="Higgins S."/>
            <person name="Loffler F."/>
        </authorList>
    </citation>
    <scope>NUCLEOTIDE SEQUENCE</scope>
</reference>
<gene>
    <name evidence="5" type="primary">ackA_61</name>
    <name evidence="5" type="ORF">SDC9_197887</name>
</gene>
<dbReference type="SUPFAM" id="SSF53067">
    <property type="entry name" value="Actin-like ATPase domain"/>
    <property type="match status" value="1"/>
</dbReference>
<evidence type="ECO:0000256" key="1">
    <source>
        <dbReference type="ARBA" id="ARBA00022679"/>
    </source>
</evidence>
<evidence type="ECO:0000313" key="5">
    <source>
        <dbReference type="EMBL" id="MPN50261.1"/>
    </source>
</evidence>
<evidence type="ECO:0000256" key="2">
    <source>
        <dbReference type="ARBA" id="ARBA00022741"/>
    </source>
</evidence>
<dbReference type="GO" id="GO:0006083">
    <property type="term" value="P:acetate metabolic process"/>
    <property type="evidence" value="ECO:0007669"/>
    <property type="project" value="TreeGrafter"/>
</dbReference>
<evidence type="ECO:0000256" key="4">
    <source>
        <dbReference type="ARBA" id="ARBA00022840"/>
    </source>
</evidence>
<protein>
    <submittedName>
        <fullName evidence="5">Acetate kinase</fullName>
        <ecNumber evidence="5">2.7.2.1</ecNumber>
    </submittedName>
</protein>
<keyword evidence="4" id="KW-0067">ATP-binding</keyword>
<dbReference type="PANTHER" id="PTHR21060:SF15">
    <property type="entry name" value="ACETATE KINASE-RELATED"/>
    <property type="match status" value="1"/>
</dbReference>
<dbReference type="PANTHER" id="PTHR21060">
    <property type="entry name" value="ACETATE KINASE"/>
    <property type="match status" value="1"/>
</dbReference>
<dbReference type="InterPro" id="IPR043129">
    <property type="entry name" value="ATPase_NBD"/>
</dbReference>
<dbReference type="Pfam" id="PF00871">
    <property type="entry name" value="Acetate_kinase"/>
    <property type="match status" value="1"/>
</dbReference>
<accession>A0A645IG23</accession>
<dbReference type="EC" id="2.7.2.1" evidence="5"/>
<keyword evidence="2" id="KW-0547">Nucleotide-binding</keyword>
<keyword evidence="3 5" id="KW-0418">Kinase</keyword>
<sequence length="83" mass="9079">MQMGGVDAISFTAGLGENDTLIRKLVMQGIEKALGLSIDYDLNDKSRGKEIQISKNDSKVSVWVVPTNEELVIARDTCRLLGI</sequence>
<dbReference type="PRINTS" id="PR00471">
    <property type="entry name" value="ACETATEKNASE"/>
</dbReference>
<proteinExistence type="predicted"/>
<dbReference type="GO" id="GO:0005524">
    <property type="term" value="F:ATP binding"/>
    <property type="evidence" value="ECO:0007669"/>
    <property type="project" value="UniProtKB-KW"/>
</dbReference>